<evidence type="ECO:0000313" key="3">
    <source>
        <dbReference type="Proteomes" id="UP001168575"/>
    </source>
</evidence>
<feature type="transmembrane region" description="Helical" evidence="1">
    <location>
        <begin position="105"/>
        <end position="127"/>
    </location>
</feature>
<dbReference type="Pfam" id="PF11457">
    <property type="entry name" value="DUF3021"/>
    <property type="match status" value="1"/>
</dbReference>
<keyword evidence="1" id="KW-0472">Membrane</keyword>
<reference evidence="2" key="1">
    <citation type="submission" date="2023-07" db="EMBL/GenBank/DDBJ databases">
        <title>Between Cages and Wild: Unraveling the Impact of Captivity on Animal Microbiomes and Antimicrobial Resistance.</title>
        <authorList>
            <person name="Schmartz G.P."/>
            <person name="Rehner J."/>
            <person name="Schuff M.J."/>
            <person name="Becker S.L."/>
            <person name="Kravczyk M."/>
            <person name="Gurevich A."/>
            <person name="Francke R."/>
            <person name="Mueller R."/>
            <person name="Keller V."/>
            <person name="Keller A."/>
        </authorList>
    </citation>
    <scope>NUCLEOTIDE SEQUENCE</scope>
    <source>
        <strain evidence="2">S12M_St_49</strain>
    </source>
</reference>
<evidence type="ECO:0000256" key="1">
    <source>
        <dbReference type="SAM" id="Phobius"/>
    </source>
</evidence>
<name>A0AA43RJ91_9ACTN</name>
<dbReference type="InterPro" id="IPR021560">
    <property type="entry name" value="DUF3021"/>
</dbReference>
<dbReference type="Proteomes" id="UP001168575">
    <property type="component" value="Unassembled WGS sequence"/>
</dbReference>
<evidence type="ECO:0000313" key="2">
    <source>
        <dbReference type="EMBL" id="MDO4842812.1"/>
    </source>
</evidence>
<accession>A0AA43RJ91</accession>
<keyword evidence="1" id="KW-0812">Transmembrane</keyword>
<keyword evidence="3" id="KW-1185">Reference proteome</keyword>
<organism evidence="2 3">
    <name type="scientific">Phoenicibacter congonensis</name>
    <dbReference type="NCBI Taxonomy" id="1944646"/>
    <lineage>
        <taxon>Bacteria</taxon>
        <taxon>Bacillati</taxon>
        <taxon>Actinomycetota</taxon>
        <taxon>Coriobacteriia</taxon>
        <taxon>Eggerthellales</taxon>
        <taxon>Eggerthellaceae</taxon>
        <taxon>Phoenicibacter</taxon>
    </lineage>
</organism>
<proteinExistence type="predicted"/>
<feature type="transmembrane region" description="Helical" evidence="1">
    <location>
        <begin position="78"/>
        <end position="99"/>
    </location>
</feature>
<feature type="transmembrane region" description="Helical" evidence="1">
    <location>
        <begin position="45"/>
        <end position="66"/>
    </location>
</feature>
<feature type="transmembrane region" description="Helical" evidence="1">
    <location>
        <begin position="12"/>
        <end position="33"/>
    </location>
</feature>
<keyword evidence="1" id="KW-1133">Transmembrane helix</keyword>
<comment type="caution">
    <text evidence="2">The sequence shown here is derived from an EMBL/GenBank/DDBJ whole genome shotgun (WGS) entry which is preliminary data.</text>
</comment>
<gene>
    <name evidence="2" type="ORF">Q3982_09075</name>
</gene>
<dbReference type="AlphaFoldDB" id="A0AA43RJ91"/>
<sequence>MKKLLKKLCSGVGTGCFVFVAMLFIAPIFAGGANVFFAKKTGAEWQLTALCCILISVGFYIPSLIYENEKLALWLRTLIHMTIGTIVYLLTAYFAGWMASDLVGTALQLLIALGAAAIIWLCIFLYIKAQARKMNQKIKEKQQDE</sequence>
<dbReference type="EMBL" id="JAUMVS010000319">
    <property type="protein sequence ID" value="MDO4842812.1"/>
    <property type="molecule type" value="Genomic_DNA"/>
</dbReference>
<protein>
    <submittedName>
        <fullName evidence="2">DUF3021 domain-containing protein</fullName>
    </submittedName>
</protein>